<evidence type="ECO:0000313" key="3">
    <source>
        <dbReference type="Proteomes" id="UP000284403"/>
    </source>
</evidence>
<sequence>MTELFVVALQFYAKSGPLASVLVVKLKQVAGHFRNLDIVKLIVGSHSHALRHAQRNMALCRDASRTSSLPSSAASSRPSSMYTTDAEAEREADRAELAHRCFSTDHTLRNDAVFTARLVGLLDEVARVEGLLAVQRAHGQPPLLWRGVTARPPRRQRRVGGAASTTPLLVFFFSSSLLCFLPRLPHCRHLLLLPNTTFSSAHAQLFLHLLDWRWAEGHRRRRRRCSAPSDAQPPFSFSSSSALCVCVRVCVQGTARGVCVCGVECGACRGSVSASPR</sequence>
<dbReference type="Proteomes" id="UP000284403">
    <property type="component" value="Unassembled WGS sequence"/>
</dbReference>
<evidence type="ECO:0000256" key="1">
    <source>
        <dbReference type="SAM" id="MobiDB-lite"/>
    </source>
</evidence>
<reference evidence="2 3" key="1">
    <citation type="journal article" date="2018" name="BMC Genomics">
        <title>Genomic comparison of Trypanosoma conorhini and Trypanosoma rangeli to Trypanosoma cruzi strains of high and low virulence.</title>
        <authorList>
            <person name="Bradwell K.R."/>
            <person name="Koparde V.N."/>
            <person name="Matveyev A.V."/>
            <person name="Serrano M.G."/>
            <person name="Alves J.M."/>
            <person name="Parikh H."/>
            <person name="Huang B."/>
            <person name="Lee V."/>
            <person name="Espinosa-Alvarez O."/>
            <person name="Ortiz P.A."/>
            <person name="Costa-Martins A.G."/>
            <person name="Teixeira M.M."/>
            <person name="Buck G.A."/>
        </authorList>
    </citation>
    <scope>NUCLEOTIDE SEQUENCE [LARGE SCALE GENOMIC DNA]</scope>
    <source>
        <strain evidence="2 3">025E</strain>
    </source>
</reference>
<dbReference type="AlphaFoldDB" id="A0A3R7LG52"/>
<feature type="compositionally biased region" description="Low complexity" evidence="1">
    <location>
        <begin position="67"/>
        <end position="80"/>
    </location>
</feature>
<gene>
    <name evidence="2" type="ORF">Tco025E_01120</name>
</gene>
<protein>
    <submittedName>
        <fullName evidence="2">Uncharacterized protein</fullName>
    </submittedName>
</protein>
<feature type="region of interest" description="Disordered" evidence="1">
    <location>
        <begin position="67"/>
        <end position="89"/>
    </location>
</feature>
<accession>A0A3R7LG52</accession>
<name>A0A3R7LG52_9TRYP</name>
<comment type="caution">
    <text evidence="2">The sequence shown here is derived from an EMBL/GenBank/DDBJ whole genome shotgun (WGS) entry which is preliminary data.</text>
</comment>
<evidence type="ECO:0000313" key="2">
    <source>
        <dbReference type="EMBL" id="RNF26658.1"/>
    </source>
</evidence>
<organism evidence="2 3">
    <name type="scientific">Trypanosoma conorhini</name>
    <dbReference type="NCBI Taxonomy" id="83891"/>
    <lineage>
        <taxon>Eukaryota</taxon>
        <taxon>Discoba</taxon>
        <taxon>Euglenozoa</taxon>
        <taxon>Kinetoplastea</taxon>
        <taxon>Metakinetoplastina</taxon>
        <taxon>Trypanosomatida</taxon>
        <taxon>Trypanosomatidae</taxon>
        <taxon>Trypanosoma</taxon>
    </lineage>
</organism>
<dbReference type="RefSeq" id="XP_029231864.1">
    <property type="nucleotide sequence ID" value="XM_029368058.1"/>
</dbReference>
<dbReference type="EMBL" id="MKKU01000033">
    <property type="protein sequence ID" value="RNF26658.1"/>
    <property type="molecule type" value="Genomic_DNA"/>
</dbReference>
<dbReference type="GeneID" id="40314731"/>
<proteinExistence type="predicted"/>
<keyword evidence="3" id="KW-1185">Reference proteome</keyword>